<organism evidence="1 2">
    <name type="scientific">Brevibacillus laterosporus</name>
    <name type="common">Bacillus laterosporus</name>
    <dbReference type="NCBI Taxonomy" id="1465"/>
    <lineage>
        <taxon>Bacteria</taxon>
        <taxon>Bacillati</taxon>
        <taxon>Bacillota</taxon>
        <taxon>Bacilli</taxon>
        <taxon>Bacillales</taxon>
        <taxon>Paenibacillaceae</taxon>
        <taxon>Brevibacillus</taxon>
    </lineage>
</organism>
<dbReference type="RefSeq" id="WP_258434750.1">
    <property type="nucleotide sequence ID" value="NZ_JANSGW010000043.1"/>
</dbReference>
<protein>
    <submittedName>
        <fullName evidence="1">Uncharacterized protein</fullName>
    </submittedName>
</protein>
<dbReference type="Proteomes" id="UP001077662">
    <property type="component" value="Unassembled WGS sequence"/>
</dbReference>
<sequence length="49" mass="5608">MDENKIKAVTEVTADNKLITWGDLENSGITWKEVETSTLFLNKFCDVFL</sequence>
<accession>A0AAP3DM88</accession>
<name>A0AAP3DM88_BRELA</name>
<comment type="caution">
    <text evidence="1">The sequence shown here is derived from an EMBL/GenBank/DDBJ whole genome shotgun (WGS) entry which is preliminary data.</text>
</comment>
<proteinExistence type="predicted"/>
<gene>
    <name evidence="1" type="ORF">O0554_23405</name>
</gene>
<reference evidence="1" key="1">
    <citation type="submission" date="2022-09" db="EMBL/GenBank/DDBJ databases">
        <title>Genome analysis and characterization of larvicidal activity of Brevibacillus strains.</title>
        <authorList>
            <person name="Patrusheva E.V."/>
            <person name="Izotova A.O."/>
            <person name="Toshchakov S.V."/>
            <person name="Sineoky S.P."/>
        </authorList>
    </citation>
    <scope>NUCLEOTIDE SEQUENCE</scope>
    <source>
        <strain evidence="1">VKPM_B-13247</strain>
    </source>
</reference>
<evidence type="ECO:0000313" key="1">
    <source>
        <dbReference type="EMBL" id="MCZ0809815.1"/>
    </source>
</evidence>
<dbReference type="EMBL" id="JAPTNE010000043">
    <property type="protein sequence ID" value="MCZ0809815.1"/>
    <property type="molecule type" value="Genomic_DNA"/>
</dbReference>
<dbReference type="AlphaFoldDB" id="A0AAP3DM88"/>
<evidence type="ECO:0000313" key="2">
    <source>
        <dbReference type="Proteomes" id="UP001077662"/>
    </source>
</evidence>